<dbReference type="PANTHER" id="PTHR32448">
    <property type="entry name" value="OS08G0158400 PROTEIN"/>
    <property type="match status" value="1"/>
</dbReference>
<dbReference type="GO" id="GO:0004252">
    <property type="term" value="F:serine-type endopeptidase activity"/>
    <property type="evidence" value="ECO:0007669"/>
    <property type="project" value="InterPro"/>
</dbReference>
<dbReference type="Gene3D" id="3.40.462.20">
    <property type="match status" value="1"/>
</dbReference>
<dbReference type="InterPro" id="IPR016169">
    <property type="entry name" value="FAD-bd_PCMH_sub2"/>
</dbReference>
<evidence type="ECO:0000313" key="2">
    <source>
        <dbReference type="Proteomes" id="UP001367508"/>
    </source>
</evidence>
<accession>A0AAN9JWT5</accession>
<dbReference type="InterPro" id="IPR036852">
    <property type="entry name" value="Peptidase_S8/S53_dom_sf"/>
</dbReference>
<protein>
    <submittedName>
        <fullName evidence="1">Uncharacterized protein</fullName>
    </submittedName>
</protein>
<name>A0AAN9JWT5_CANGL</name>
<comment type="caution">
    <text evidence="1">The sequence shown here is derived from an EMBL/GenBank/DDBJ whole genome shotgun (WGS) entry which is preliminary data.</text>
</comment>
<sequence length="251" mass="27799">MEVQVDAENNTAWVFTLVKFTIVLVRKLSKTLGFPTGRCPTVSEDLLWAIKRGGEANSGVIVAFKIKFVHFGVTVTLFNVLRTLEQNATNIIHKWQHMAYKLDKRLTIRINIGKRSSTQTWNQTIQASFESIFLRGLLPDNVLNTSILEGLLSVVVLGVKGLTVETKKLLQGNNTKEYLSARDVVGHDTHTASTVVAYFVGNANYRGLGSGLARGGAPLAHLAIYKACWDFLIRDCIDANILKAFDKAIHD</sequence>
<keyword evidence="2" id="KW-1185">Reference proteome</keyword>
<proteinExistence type="predicted"/>
<dbReference type="Proteomes" id="UP001367508">
    <property type="component" value="Unassembled WGS sequence"/>
</dbReference>
<reference evidence="1 2" key="1">
    <citation type="submission" date="2024-01" db="EMBL/GenBank/DDBJ databases">
        <title>The genomes of 5 underutilized Papilionoideae crops provide insights into root nodulation and disease resistanc.</title>
        <authorList>
            <person name="Jiang F."/>
        </authorList>
    </citation>
    <scope>NUCLEOTIDE SEQUENCE [LARGE SCALE GENOMIC DNA]</scope>
    <source>
        <strain evidence="1">LVBAO_FW01</strain>
        <tissue evidence="1">Leaves</tissue>
    </source>
</reference>
<dbReference type="EMBL" id="JAYMYQ010000011">
    <property type="protein sequence ID" value="KAK7306870.1"/>
    <property type="molecule type" value="Genomic_DNA"/>
</dbReference>
<dbReference type="SUPFAM" id="SSF52743">
    <property type="entry name" value="Subtilisin-like"/>
    <property type="match status" value="1"/>
</dbReference>
<gene>
    <name evidence="1" type="ORF">VNO77_44830</name>
</gene>
<dbReference type="GO" id="GO:0006508">
    <property type="term" value="P:proteolysis"/>
    <property type="evidence" value="ECO:0007669"/>
    <property type="project" value="InterPro"/>
</dbReference>
<evidence type="ECO:0000313" key="1">
    <source>
        <dbReference type="EMBL" id="KAK7306870.1"/>
    </source>
</evidence>
<dbReference type="AlphaFoldDB" id="A0AAN9JWT5"/>
<dbReference type="Gene3D" id="3.40.50.200">
    <property type="entry name" value="Peptidase S8/S53 domain"/>
    <property type="match status" value="1"/>
</dbReference>
<dbReference type="Gene3D" id="3.30.465.10">
    <property type="match status" value="1"/>
</dbReference>
<organism evidence="1 2">
    <name type="scientific">Canavalia gladiata</name>
    <name type="common">Sword bean</name>
    <name type="synonym">Dolichos gladiatus</name>
    <dbReference type="NCBI Taxonomy" id="3824"/>
    <lineage>
        <taxon>Eukaryota</taxon>
        <taxon>Viridiplantae</taxon>
        <taxon>Streptophyta</taxon>
        <taxon>Embryophyta</taxon>
        <taxon>Tracheophyta</taxon>
        <taxon>Spermatophyta</taxon>
        <taxon>Magnoliopsida</taxon>
        <taxon>eudicotyledons</taxon>
        <taxon>Gunneridae</taxon>
        <taxon>Pentapetalae</taxon>
        <taxon>rosids</taxon>
        <taxon>fabids</taxon>
        <taxon>Fabales</taxon>
        <taxon>Fabaceae</taxon>
        <taxon>Papilionoideae</taxon>
        <taxon>50 kb inversion clade</taxon>
        <taxon>NPAAA clade</taxon>
        <taxon>indigoferoid/millettioid clade</taxon>
        <taxon>Phaseoleae</taxon>
        <taxon>Canavalia</taxon>
    </lineage>
</organism>